<evidence type="ECO:0000256" key="1">
    <source>
        <dbReference type="ARBA" id="ARBA00002268"/>
    </source>
</evidence>
<dbReference type="GO" id="GO:0051539">
    <property type="term" value="F:4 iron, 4 sulfur cluster binding"/>
    <property type="evidence" value="ECO:0007669"/>
    <property type="project" value="UniProtKB-UniRule"/>
</dbReference>
<comment type="catalytic activity">
    <reaction evidence="16 17">
        <text>epoxyqueuosine(34) in tRNA + AH2 = queuosine(34) in tRNA + A + H2O</text>
        <dbReference type="Rhea" id="RHEA:32159"/>
        <dbReference type="Rhea" id="RHEA-COMP:18571"/>
        <dbReference type="Rhea" id="RHEA-COMP:18582"/>
        <dbReference type="ChEBI" id="CHEBI:13193"/>
        <dbReference type="ChEBI" id="CHEBI:15377"/>
        <dbReference type="ChEBI" id="CHEBI:17499"/>
        <dbReference type="ChEBI" id="CHEBI:194431"/>
        <dbReference type="ChEBI" id="CHEBI:194443"/>
        <dbReference type="EC" id="1.17.99.6"/>
    </reaction>
</comment>
<evidence type="ECO:0000256" key="10">
    <source>
        <dbReference type="ARBA" id="ARBA00023002"/>
    </source>
</evidence>
<evidence type="ECO:0000256" key="6">
    <source>
        <dbReference type="ARBA" id="ARBA00022485"/>
    </source>
</evidence>
<dbReference type="PANTHER" id="PTHR36701">
    <property type="entry name" value="EPOXYQUEUOSINE REDUCTASE QUEH"/>
    <property type="match status" value="1"/>
</dbReference>
<evidence type="ECO:0000256" key="11">
    <source>
        <dbReference type="ARBA" id="ARBA00023004"/>
    </source>
</evidence>
<dbReference type="HAMAP" id="MF_02089">
    <property type="entry name" value="QueH"/>
    <property type="match status" value="1"/>
</dbReference>
<evidence type="ECO:0000313" key="19">
    <source>
        <dbReference type="Proteomes" id="UP000183245"/>
    </source>
</evidence>
<gene>
    <name evidence="17" type="primary">queH</name>
    <name evidence="18" type="ORF">AUK40_00215</name>
</gene>
<evidence type="ECO:0000256" key="4">
    <source>
        <dbReference type="ARBA" id="ARBA00012622"/>
    </source>
</evidence>
<dbReference type="UniPathway" id="UPA00392"/>
<dbReference type="Proteomes" id="UP000183245">
    <property type="component" value="Unassembled WGS sequence"/>
</dbReference>
<evidence type="ECO:0000256" key="7">
    <source>
        <dbReference type="ARBA" id="ARBA00022694"/>
    </source>
</evidence>
<evidence type="ECO:0000256" key="17">
    <source>
        <dbReference type="HAMAP-Rule" id="MF_02089"/>
    </source>
</evidence>
<comment type="caution">
    <text evidence="18">The sequence shown here is derived from an EMBL/GenBank/DDBJ whole genome shotgun (WGS) entry which is preliminary data.</text>
</comment>
<comment type="function">
    <text evidence="1 17">Catalyzes the conversion of epoxyqueuosine (oQ) to queuosine (Q), which is a hypermodified base found in the wobble positions of tRNA(Asp), tRNA(Asn), tRNA(His) and tRNA(Tyr).</text>
</comment>
<feature type="binding site" evidence="17">
    <location>
        <position position="13"/>
    </location>
    <ligand>
        <name>[4Fe-4S] cluster</name>
        <dbReference type="ChEBI" id="CHEBI:49883"/>
    </ligand>
</feature>
<accession>A0A1J5ITK1</accession>
<dbReference type="EMBL" id="MNZT01000003">
    <property type="protein sequence ID" value="OIQ00437.1"/>
    <property type="molecule type" value="Genomic_DNA"/>
</dbReference>
<evidence type="ECO:0000256" key="9">
    <source>
        <dbReference type="ARBA" id="ARBA00022785"/>
    </source>
</evidence>
<keyword evidence="12 17" id="KW-0411">Iron-sulfur</keyword>
<keyword evidence="6 17" id="KW-0004">4Fe-4S</keyword>
<keyword evidence="9 17" id="KW-0671">Queuosine biosynthesis</keyword>
<dbReference type="GO" id="GO:0046872">
    <property type="term" value="F:metal ion binding"/>
    <property type="evidence" value="ECO:0007669"/>
    <property type="project" value="UniProtKB-KW"/>
</dbReference>
<keyword evidence="10 17" id="KW-0560">Oxidoreductase</keyword>
<dbReference type="STRING" id="1817892.AUK40_00215"/>
<comment type="pathway">
    <text evidence="2 17">tRNA modification; tRNA-queuosine biosynthesis.</text>
</comment>
<dbReference type="GO" id="GO:0052693">
    <property type="term" value="F:epoxyqueuosine reductase activity"/>
    <property type="evidence" value="ECO:0007669"/>
    <property type="project" value="UniProtKB-UniRule"/>
</dbReference>
<evidence type="ECO:0000256" key="14">
    <source>
        <dbReference type="ARBA" id="ARBA00023284"/>
    </source>
</evidence>
<dbReference type="InterPro" id="IPR003828">
    <property type="entry name" value="QueH"/>
</dbReference>
<keyword evidence="8 17" id="KW-0479">Metal-binding</keyword>
<evidence type="ECO:0000256" key="3">
    <source>
        <dbReference type="ARBA" id="ARBA00008207"/>
    </source>
</evidence>
<protein>
    <recommendedName>
        <fullName evidence="5 17">Epoxyqueuosine reductase QueH</fullName>
        <ecNumber evidence="4 17">1.17.99.6</ecNumber>
    </recommendedName>
    <alternativeName>
        <fullName evidence="15 17">Queuosine biosynthesis protein QueH</fullName>
    </alternativeName>
</protein>
<evidence type="ECO:0000256" key="12">
    <source>
        <dbReference type="ARBA" id="ARBA00023014"/>
    </source>
</evidence>
<feature type="binding site" evidence="17">
    <location>
        <position position="93"/>
    </location>
    <ligand>
        <name>[4Fe-4S] cluster</name>
        <dbReference type="ChEBI" id="CHEBI:49883"/>
    </ligand>
</feature>
<evidence type="ECO:0000313" key="18">
    <source>
        <dbReference type="EMBL" id="OIQ00437.1"/>
    </source>
</evidence>
<reference evidence="18 19" key="1">
    <citation type="journal article" date="2016" name="Environ. Microbiol.">
        <title>Genomic resolution of a cold subsurface aquifer community provides metabolic insights for novel microbes adapted to high CO concentrations.</title>
        <authorList>
            <person name="Probst A.J."/>
            <person name="Castelle C.J."/>
            <person name="Singh A."/>
            <person name="Brown C.T."/>
            <person name="Anantharaman K."/>
            <person name="Sharon I."/>
            <person name="Hug L.A."/>
            <person name="Burstein D."/>
            <person name="Emerson J.B."/>
            <person name="Thomas B.C."/>
            <person name="Banfield J.F."/>
        </authorList>
    </citation>
    <scope>NUCLEOTIDE SEQUENCE [LARGE SCALE GENOMIC DNA]</scope>
    <source>
        <strain evidence="18">CG2_30_54_11</strain>
    </source>
</reference>
<feature type="binding site" evidence="17">
    <location>
        <position position="12"/>
    </location>
    <ligand>
        <name>[4Fe-4S] cluster</name>
        <dbReference type="ChEBI" id="CHEBI:49883"/>
    </ligand>
</feature>
<evidence type="ECO:0000256" key="13">
    <source>
        <dbReference type="ARBA" id="ARBA00023157"/>
    </source>
</evidence>
<keyword evidence="7 17" id="KW-0819">tRNA processing</keyword>
<proteinExistence type="inferred from homology"/>
<sequence>MKNKPTLLLHICCAPCSTTAIERLKDTYELTGFFYNPNIHPAEERVAREQEFTRLLTTWQIPAVTGTGDGSEWFTATEGMENEPEGGPRCPVCYRLRLEATAREASARGITHFATTLTISPQKNADTINAIGVEVGQRYGVTYLASNFKKQNGFGRSVELSREHGLYRQDYCGCMYSQRDSLLRENREKPCSAN</sequence>
<dbReference type="EC" id="1.17.99.6" evidence="4 17"/>
<dbReference type="Pfam" id="PF02677">
    <property type="entry name" value="QueH"/>
    <property type="match status" value="1"/>
</dbReference>
<keyword evidence="13 17" id="KW-1015">Disulfide bond</keyword>
<keyword evidence="11 17" id="KW-0408">Iron</keyword>
<evidence type="ECO:0000256" key="5">
    <source>
        <dbReference type="ARBA" id="ARBA00016895"/>
    </source>
</evidence>
<evidence type="ECO:0000256" key="8">
    <source>
        <dbReference type="ARBA" id="ARBA00022723"/>
    </source>
</evidence>
<feature type="binding site" evidence="17">
    <location>
        <position position="90"/>
    </location>
    <ligand>
        <name>[4Fe-4S] cluster</name>
        <dbReference type="ChEBI" id="CHEBI:49883"/>
    </ligand>
</feature>
<dbReference type="GO" id="GO:0008616">
    <property type="term" value="P:tRNA queuosine(34) biosynthetic process"/>
    <property type="evidence" value="ECO:0007669"/>
    <property type="project" value="UniProtKB-UniRule"/>
</dbReference>
<comment type="similarity">
    <text evidence="3 17">Belongs to the QueH family.</text>
</comment>
<keyword evidence="14 17" id="KW-0676">Redox-active center</keyword>
<name>A0A1J5ITK1_9BACT</name>
<dbReference type="PANTHER" id="PTHR36701:SF1">
    <property type="entry name" value="EPOXYQUEUOSINE REDUCTASE QUEH"/>
    <property type="match status" value="1"/>
</dbReference>
<dbReference type="AlphaFoldDB" id="A0A1J5ITK1"/>
<evidence type="ECO:0000256" key="2">
    <source>
        <dbReference type="ARBA" id="ARBA00004691"/>
    </source>
</evidence>
<organism evidence="18 19">
    <name type="scientific">Candidatus Wirthbacteria bacterium CG2_30_54_11</name>
    <dbReference type="NCBI Taxonomy" id="1817892"/>
    <lineage>
        <taxon>Bacteria</taxon>
        <taxon>Candidatus Wirthbacteria</taxon>
    </lineage>
</organism>
<evidence type="ECO:0000256" key="16">
    <source>
        <dbReference type="ARBA" id="ARBA00047415"/>
    </source>
</evidence>
<evidence type="ECO:0000256" key="15">
    <source>
        <dbReference type="ARBA" id="ARBA00031446"/>
    </source>
</evidence>
<feature type="disulfide bond" description="Redox-active" evidence="17">
    <location>
        <begin position="172"/>
        <end position="174"/>
    </location>
</feature>